<name>A0A6A5ZID3_9PLEO</name>
<dbReference type="EMBL" id="ML977316">
    <property type="protein sequence ID" value="KAF2118814.1"/>
    <property type="molecule type" value="Genomic_DNA"/>
</dbReference>
<sequence length="133" mass="15190">MPPKPTTATNQPARTRQRKTYQDDSTYIPKRRYKSGTTTAHANPTKSTPSMQSLNQIQTLLRPAKSYTEKFTHPHPVLDDMHREIAAMATVWEDKLKRGEEVSGEEIYRKIGEWMVVLGPVVEGVRGRLERKG</sequence>
<dbReference type="AlphaFoldDB" id="A0A6A5ZID3"/>
<evidence type="ECO:0000313" key="2">
    <source>
        <dbReference type="EMBL" id="KAF2118814.1"/>
    </source>
</evidence>
<feature type="compositionally biased region" description="Polar residues" evidence="1">
    <location>
        <begin position="35"/>
        <end position="52"/>
    </location>
</feature>
<accession>A0A6A5ZID3</accession>
<evidence type="ECO:0000256" key="1">
    <source>
        <dbReference type="SAM" id="MobiDB-lite"/>
    </source>
</evidence>
<keyword evidence="3" id="KW-1185">Reference proteome</keyword>
<dbReference type="OrthoDB" id="10683454at2759"/>
<dbReference type="Proteomes" id="UP000799770">
    <property type="component" value="Unassembled WGS sequence"/>
</dbReference>
<feature type="region of interest" description="Disordered" evidence="1">
    <location>
        <begin position="1"/>
        <end position="52"/>
    </location>
</feature>
<reference evidence="2" key="1">
    <citation type="journal article" date="2020" name="Stud. Mycol.">
        <title>101 Dothideomycetes genomes: a test case for predicting lifestyles and emergence of pathogens.</title>
        <authorList>
            <person name="Haridas S."/>
            <person name="Albert R."/>
            <person name="Binder M."/>
            <person name="Bloem J."/>
            <person name="Labutti K."/>
            <person name="Salamov A."/>
            <person name="Andreopoulos B."/>
            <person name="Baker S."/>
            <person name="Barry K."/>
            <person name="Bills G."/>
            <person name="Bluhm B."/>
            <person name="Cannon C."/>
            <person name="Castanera R."/>
            <person name="Culley D."/>
            <person name="Daum C."/>
            <person name="Ezra D."/>
            <person name="Gonzalez J."/>
            <person name="Henrissat B."/>
            <person name="Kuo A."/>
            <person name="Liang C."/>
            <person name="Lipzen A."/>
            <person name="Lutzoni F."/>
            <person name="Magnuson J."/>
            <person name="Mondo S."/>
            <person name="Nolan M."/>
            <person name="Ohm R."/>
            <person name="Pangilinan J."/>
            <person name="Park H.-J."/>
            <person name="Ramirez L."/>
            <person name="Alfaro M."/>
            <person name="Sun H."/>
            <person name="Tritt A."/>
            <person name="Yoshinaga Y."/>
            <person name="Zwiers L.-H."/>
            <person name="Turgeon B."/>
            <person name="Goodwin S."/>
            <person name="Spatafora J."/>
            <person name="Crous P."/>
            <person name="Grigoriev I."/>
        </authorList>
    </citation>
    <scope>NUCLEOTIDE SEQUENCE</scope>
    <source>
        <strain evidence="2">CBS 627.86</strain>
    </source>
</reference>
<feature type="compositionally biased region" description="Polar residues" evidence="1">
    <location>
        <begin position="1"/>
        <end position="14"/>
    </location>
</feature>
<organism evidence="2 3">
    <name type="scientific">Lophiotrema nucula</name>
    <dbReference type="NCBI Taxonomy" id="690887"/>
    <lineage>
        <taxon>Eukaryota</taxon>
        <taxon>Fungi</taxon>
        <taxon>Dikarya</taxon>
        <taxon>Ascomycota</taxon>
        <taxon>Pezizomycotina</taxon>
        <taxon>Dothideomycetes</taxon>
        <taxon>Pleosporomycetidae</taxon>
        <taxon>Pleosporales</taxon>
        <taxon>Lophiotremataceae</taxon>
        <taxon>Lophiotrema</taxon>
    </lineage>
</organism>
<evidence type="ECO:0000313" key="3">
    <source>
        <dbReference type="Proteomes" id="UP000799770"/>
    </source>
</evidence>
<gene>
    <name evidence="2" type="ORF">BDV96DRAFT_642985</name>
</gene>
<proteinExistence type="predicted"/>
<protein>
    <submittedName>
        <fullName evidence="2">Uncharacterized protein</fullName>
    </submittedName>
</protein>